<keyword evidence="1" id="KW-0812">Transmembrane</keyword>
<protein>
    <submittedName>
        <fullName evidence="2">ABC-2 type transporter</fullName>
    </submittedName>
</protein>
<reference evidence="2 3" key="1">
    <citation type="submission" date="2012-11" db="EMBL/GenBank/DDBJ databases">
        <title>FINISHED of Natronococcus occultus SP4, DSM 3396.</title>
        <authorList>
            <consortium name="DOE Joint Genome Institute"/>
            <person name="Eisen J."/>
            <person name="Huntemann M."/>
            <person name="Wei C.-L."/>
            <person name="Han J."/>
            <person name="Detter J.C."/>
            <person name="Han C."/>
            <person name="Tapia R."/>
            <person name="Chen A."/>
            <person name="Kyrpides N."/>
            <person name="Mavromatis K."/>
            <person name="Markowitz V."/>
            <person name="Szeto E."/>
            <person name="Ivanova N."/>
            <person name="Mikhailova N."/>
            <person name="Ovchinnikova G."/>
            <person name="Pagani I."/>
            <person name="Pati A."/>
            <person name="Goodwin L."/>
            <person name="Nordberg H.P."/>
            <person name="Cantor M.N."/>
            <person name="Hua S.X."/>
            <person name="Woyke T."/>
            <person name="Eisen J."/>
            <person name="Klenk H.-P."/>
            <person name="Klenk H.-P."/>
        </authorList>
    </citation>
    <scope>NUCLEOTIDE SEQUENCE [LARGE SCALE GENOMIC DNA]</scope>
    <source>
        <strain evidence="2 3">SP4</strain>
    </source>
</reference>
<dbReference type="PANTHER" id="PTHR43229">
    <property type="entry name" value="NODULATION PROTEIN J"/>
    <property type="match status" value="1"/>
</dbReference>
<dbReference type="HOGENOM" id="CLU_078424_0_0_2"/>
<dbReference type="Proteomes" id="UP000010878">
    <property type="component" value="Chromosome"/>
</dbReference>
<feature type="transmembrane region" description="Helical" evidence="1">
    <location>
        <begin position="90"/>
        <end position="123"/>
    </location>
</feature>
<dbReference type="eggNOG" id="arCOG01465">
    <property type="taxonomic scope" value="Archaea"/>
</dbReference>
<evidence type="ECO:0000313" key="3">
    <source>
        <dbReference type="Proteomes" id="UP000010878"/>
    </source>
</evidence>
<keyword evidence="3" id="KW-1185">Reference proteome</keyword>
<dbReference type="EMBL" id="CP003929">
    <property type="protein sequence ID" value="AGB38302.1"/>
    <property type="molecule type" value="Genomic_DNA"/>
</dbReference>
<feature type="transmembrane region" description="Helical" evidence="1">
    <location>
        <begin position="20"/>
        <end position="42"/>
    </location>
</feature>
<gene>
    <name evidence="2" type="ORF">Natoc_2531</name>
</gene>
<feature type="transmembrane region" description="Helical" evidence="1">
    <location>
        <begin position="54"/>
        <end position="78"/>
    </location>
</feature>
<feature type="transmembrane region" description="Helical" evidence="1">
    <location>
        <begin position="135"/>
        <end position="157"/>
    </location>
</feature>
<proteinExistence type="predicted"/>
<sequence>MLGSALYALVRRDILIMWRYPLNTLGAILGLYALFLLVYVGGRSLVGPGFGETLGALIVGFFLFIMGNASYQSLAGLFATEAKWGTLEQLYLSPIGFGSVAVLVSISSLLVTFAIGFVMLGLMLLTTGESISLDLLSIVPVVVLALLSTLGIGLLLGGATVRYKNVSSIFGLVKFVLVACIALGPASAEVFALKALPLTQGSYLLQRVMNENVRLWEIEPTQIAVLAIVGVVYFLVGYVLFQYCTDRARSRGVMGHY</sequence>
<feature type="transmembrane region" description="Helical" evidence="1">
    <location>
        <begin position="223"/>
        <end position="241"/>
    </location>
</feature>
<accession>L0JZ56</accession>
<dbReference type="InterPro" id="IPR051784">
    <property type="entry name" value="Nod_factor_ABC_transporter"/>
</dbReference>
<dbReference type="AlphaFoldDB" id="L0JZ56"/>
<organism evidence="2 3">
    <name type="scientific">Natronococcus occultus SP4</name>
    <dbReference type="NCBI Taxonomy" id="694430"/>
    <lineage>
        <taxon>Archaea</taxon>
        <taxon>Methanobacteriati</taxon>
        <taxon>Methanobacteriota</taxon>
        <taxon>Stenosarchaea group</taxon>
        <taxon>Halobacteria</taxon>
        <taxon>Halobacteriales</taxon>
        <taxon>Natrialbaceae</taxon>
        <taxon>Natronococcus</taxon>
    </lineage>
</organism>
<name>L0JZ56_9EURY</name>
<evidence type="ECO:0000313" key="2">
    <source>
        <dbReference type="EMBL" id="AGB38302.1"/>
    </source>
</evidence>
<dbReference type="PANTHER" id="PTHR43229:SF6">
    <property type="entry name" value="ABC-TYPE MULTIDRUG TRANSPORT SYSTEM, PERMEASE COMPONENT"/>
    <property type="match status" value="1"/>
</dbReference>
<dbReference type="KEGG" id="nou:Natoc_2531"/>
<dbReference type="STRING" id="694430.Natoc_2531"/>
<feature type="transmembrane region" description="Helical" evidence="1">
    <location>
        <begin position="169"/>
        <end position="188"/>
    </location>
</feature>
<keyword evidence="1" id="KW-1133">Transmembrane helix</keyword>
<evidence type="ECO:0000256" key="1">
    <source>
        <dbReference type="SAM" id="Phobius"/>
    </source>
</evidence>
<keyword evidence="1" id="KW-0472">Membrane</keyword>